<evidence type="ECO:0000256" key="1">
    <source>
        <dbReference type="SAM" id="MobiDB-lite"/>
    </source>
</evidence>
<evidence type="ECO:0000313" key="7">
    <source>
        <dbReference type="EMBL" id="CAB5030905.1"/>
    </source>
</evidence>
<dbReference type="EMBL" id="CAFBLJ010000026">
    <property type="protein sequence ID" value="CAB4865101.1"/>
    <property type="molecule type" value="Genomic_DNA"/>
</dbReference>
<sequence>MVYVLLAVVIVCVVVFAALATSRRTPASNDSVADFQRHLSALSPEARRHTVENYPVVTSSTEETEELDDGA</sequence>
<evidence type="ECO:0000313" key="3">
    <source>
        <dbReference type="EMBL" id="CAB4766328.1"/>
    </source>
</evidence>
<dbReference type="EMBL" id="CAFAAL010000067">
    <property type="protein sequence ID" value="CAB4804899.1"/>
    <property type="molecule type" value="Genomic_DNA"/>
</dbReference>
<dbReference type="EMBL" id="CAEZYH010000031">
    <property type="protein sequence ID" value="CAB4719304.1"/>
    <property type="molecule type" value="Genomic_DNA"/>
</dbReference>
<name>A0A6J6Y7E6_9ZZZZ</name>
<feature type="region of interest" description="Disordered" evidence="1">
    <location>
        <begin position="51"/>
        <end position="71"/>
    </location>
</feature>
<accession>A0A6J6Y7E6</accession>
<dbReference type="AlphaFoldDB" id="A0A6J6Y7E6"/>
<organism evidence="4">
    <name type="scientific">freshwater metagenome</name>
    <dbReference type="NCBI Taxonomy" id="449393"/>
    <lineage>
        <taxon>unclassified sequences</taxon>
        <taxon>metagenomes</taxon>
        <taxon>ecological metagenomes</taxon>
    </lineage>
</organism>
<reference evidence="4" key="1">
    <citation type="submission" date="2020-05" db="EMBL/GenBank/DDBJ databases">
        <authorList>
            <person name="Chiriac C."/>
            <person name="Salcher M."/>
            <person name="Ghai R."/>
            <person name="Kavagutti S V."/>
        </authorList>
    </citation>
    <scope>NUCLEOTIDE SEQUENCE</scope>
</reference>
<feature type="compositionally biased region" description="Acidic residues" evidence="1">
    <location>
        <begin position="62"/>
        <end position="71"/>
    </location>
</feature>
<dbReference type="EMBL" id="CAEZZP010000020">
    <property type="protein sequence ID" value="CAB4766328.1"/>
    <property type="molecule type" value="Genomic_DNA"/>
</dbReference>
<evidence type="ECO:0000313" key="6">
    <source>
        <dbReference type="EMBL" id="CAB4903009.1"/>
    </source>
</evidence>
<dbReference type="EMBL" id="CAFBPS010000066">
    <property type="protein sequence ID" value="CAB5030905.1"/>
    <property type="molecule type" value="Genomic_DNA"/>
</dbReference>
<evidence type="ECO:0000313" key="4">
    <source>
        <dbReference type="EMBL" id="CAB4804899.1"/>
    </source>
</evidence>
<proteinExistence type="predicted"/>
<dbReference type="EMBL" id="CAFBMF010000063">
    <property type="protein sequence ID" value="CAB4903009.1"/>
    <property type="molecule type" value="Genomic_DNA"/>
</dbReference>
<gene>
    <name evidence="2" type="ORF">UFOPK2658_00905</name>
    <name evidence="3" type="ORF">UFOPK2880_00525</name>
    <name evidence="4" type="ORF">UFOPK3004_00881</name>
    <name evidence="5" type="ORF">UFOPK3304_00682</name>
    <name evidence="6" type="ORF">UFOPK3494_01038</name>
    <name evidence="7" type="ORF">UFOPK4134_00965</name>
</gene>
<protein>
    <submittedName>
        <fullName evidence="4">Unannotated protein</fullName>
    </submittedName>
</protein>
<evidence type="ECO:0000313" key="2">
    <source>
        <dbReference type="EMBL" id="CAB4719304.1"/>
    </source>
</evidence>
<evidence type="ECO:0000313" key="5">
    <source>
        <dbReference type="EMBL" id="CAB4865101.1"/>
    </source>
</evidence>